<sequence length="173" mass="18929">MGDRWPSGLAHTSSEHVERKLALQNPGILGSMDLLANMCCHLDTRIGSRLGFFGAPANQEGTKKGARRRGEGRQTSRQEAGHGGHRPRNALSISATMSPPGRQLGQERRSDPSVMHHARKQITVICEARRVRHAEDASRLLRGPLAPSDSFFSLPRRRIKHATGGSRSVADSE</sequence>
<dbReference type="EMBL" id="JABSTQ010011012">
    <property type="protein sequence ID" value="KAG0415896.1"/>
    <property type="molecule type" value="Genomic_DNA"/>
</dbReference>
<comment type="caution">
    <text evidence="1">The sequence shown here is derived from an EMBL/GenBank/DDBJ whole genome shotgun (WGS) entry which is preliminary data.</text>
</comment>
<keyword evidence="2" id="KW-1185">Reference proteome</keyword>
<dbReference type="Proteomes" id="UP000805193">
    <property type="component" value="Unassembled WGS sequence"/>
</dbReference>
<proteinExistence type="predicted"/>
<accession>A0AC60P957</accession>
<reference evidence="1 2" key="1">
    <citation type="journal article" date="2020" name="Cell">
        <title>Large-Scale Comparative Analyses of Tick Genomes Elucidate Their Genetic Diversity and Vector Capacities.</title>
        <authorList>
            <consortium name="Tick Genome and Microbiome Consortium (TIGMIC)"/>
            <person name="Jia N."/>
            <person name="Wang J."/>
            <person name="Shi W."/>
            <person name="Du L."/>
            <person name="Sun Y."/>
            <person name="Zhan W."/>
            <person name="Jiang J.F."/>
            <person name="Wang Q."/>
            <person name="Zhang B."/>
            <person name="Ji P."/>
            <person name="Bell-Sakyi L."/>
            <person name="Cui X.M."/>
            <person name="Yuan T.T."/>
            <person name="Jiang B.G."/>
            <person name="Yang W.F."/>
            <person name="Lam T.T."/>
            <person name="Chang Q.C."/>
            <person name="Ding S.J."/>
            <person name="Wang X.J."/>
            <person name="Zhu J.G."/>
            <person name="Ruan X.D."/>
            <person name="Zhao L."/>
            <person name="Wei J.T."/>
            <person name="Ye R.Z."/>
            <person name="Que T.C."/>
            <person name="Du C.H."/>
            <person name="Zhou Y.H."/>
            <person name="Cheng J.X."/>
            <person name="Dai P.F."/>
            <person name="Guo W.B."/>
            <person name="Han X.H."/>
            <person name="Huang E.J."/>
            <person name="Li L.F."/>
            <person name="Wei W."/>
            <person name="Gao Y.C."/>
            <person name="Liu J.Z."/>
            <person name="Shao H.Z."/>
            <person name="Wang X."/>
            <person name="Wang C.C."/>
            <person name="Yang T.C."/>
            <person name="Huo Q.B."/>
            <person name="Li W."/>
            <person name="Chen H.Y."/>
            <person name="Chen S.E."/>
            <person name="Zhou L.G."/>
            <person name="Ni X.B."/>
            <person name="Tian J.H."/>
            <person name="Sheng Y."/>
            <person name="Liu T."/>
            <person name="Pan Y.S."/>
            <person name="Xia L.Y."/>
            <person name="Li J."/>
            <person name="Zhao F."/>
            <person name="Cao W.C."/>
        </authorList>
    </citation>
    <scope>NUCLEOTIDE SEQUENCE [LARGE SCALE GENOMIC DNA]</scope>
    <source>
        <strain evidence="1">Iper-2018</strain>
    </source>
</reference>
<organism evidence="1 2">
    <name type="scientific">Ixodes persulcatus</name>
    <name type="common">Taiga tick</name>
    <dbReference type="NCBI Taxonomy" id="34615"/>
    <lineage>
        <taxon>Eukaryota</taxon>
        <taxon>Metazoa</taxon>
        <taxon>Ecdysozoa</taxon>
        <taxon>Arthropoda</taxon>
        <taxon>Chelicerata</taxon>
        <taxon>Arachnida</taxon>
        <taxon>Acari</taxon>
        <taxon>Parasitiformes</taxon>
        <taxon>Ixodida</taxon>
        <taxon>Ixodoidea</taxon>
        <taxon>Ixodidae</taxon>
        <taxon>Ixodinae</taxon>
        <taxon>Ixodes</taxon>
    </lineage>
</organism>
<evidence type="ECO:0000313" key="2">
    <source>
        <dbReference type="Proteomes" id="UP000805193"/>
    </source>
</evidence>
<protein>
    <submittedName>
        <fullName evidence="1">Uncharacterized protein</fullName>
    </submittedName>
</protein>
<gene>
    <name evidence="1" type="ORF">HPB47_006924</name>
</gene>
<evidence type="ECO:0000313" key="1">
    <source>
        <dbReference type="EMBL" id="KAG0415896.1"/>
    </source>
</evidence>
<name>A0AC60P957_IXOPE</name>